<dbReference type="Pfam" id="PF13358">
    <property type="entry name" value="DDE_3"/>
    <property type="match status" value="1"/>
</dbReference>
<dbReference type="AlphaFoldDB" id="A0A8X6UVV3"/>
<comment type="caution">
    <text evidence="2">The sequence shown here is derived from an EMBL/GenBank/DDBJ whole genome shotgun (WGS) entry which is preliminary data.</text>
</comment>
<dbReference type="Proteomes" id="UP000887159">
    <property type="component" value="Unassembled WGS sequence"/>
</dbReference>
<sequence>MDYEIWESQNKNASTVEEIEWNKLKITHFKEGYSDGKCVGSEIAKGSGEEHGYVKGFEDTFNYELSIAMGLLGVNQCILRKIKSPLLSRAKEIKLSLDNFRRNYNTVKMTNLHLSSDDKQQKNNHDENSNVSLASIKKSSSLHVNNRSNDVTQNLHQLKSEILDFLKECNQPLILNKMTCIFENLNHLMQPNVCLLETSSEEGILKSKPPRTQCPLSDESRFNLWGHDDRLRVRRYAGERCLPECVIERHSGLAPAVMVCRAISYHGRSNLLRIEGNLNSNRYVREVLQPEVVPFLQGMPGVIFQQDNARPHVAKTVRDFCSAQHMQLLPWPAYSPDMSRVEHVWDLVGRHFARDPRPAASKDELLLRIQAMWNSLPLADIQNLFDSLPRCIAVLIAARGGDTKY</sequence>
<proteinExistence type="predicted"/>
<organism evidence="2 3">
    <name type="scientific">Trichonephila clavipes</name>
    <name type="common">Golden silk orbweaver</name>
    <name type="synonym">Nephila clavipes</name>
    <dbReference type="NCBI Taxonomy" id="2585209"/>
    <lineage>
        <taxon>Eukaryota</taxon>
        <taxon>Metazoa</taxon>
        <taxon>Ecdysozoa</taxon>
        <taxon>Arthropoda</taxon>
        <taxon>Chelicerata</taxon>
        <taxon>Arachnida</taxon>
        <taxon>Araneae</taxon>
        <taxon>Araneomorphae</taxon>
        <taxon>Entelegynae</taxon>
        <taxon>Araneoidea</taxon>
        <taxon>Nephilidae</taxon>
        <taxon>Trichonephila</taxon>
    </lineage>
</organism>
<feature type="domain" description="Tc1-like transposase DDE" evidence="1">
    <location>
        <begin position="217"/>
        <end position="365"/>
    </location>
</feature>
<name>A0A8X6UVV3_TRICX</name>
<gene>
    <name evidence="2" type="ORF">TNCV_3711601</name>
</gene>
<dbReference type="Gene3D" id="3.30.420.10">
    <property type="entry name" value="Ribonuclease H-like superfamily/Ribonuclease H"/>
    <property type="match status" value="1"/>
</dbReference>
<protein>
    <submittedName>
        <fullName evidence="2">Transposable element Tcb2 transposase</fullName>
    </submittedName>
</protein>
<accession>A0A8X6UVV3</accession>
<dbReference type="InterPro" id="IPR038717">
    <property type="entry name" value="Tc1-like_DDE_dom"/>
</dbReference>
<dbReference type="InterPro" id="IPR036397">
    <property type="entry name" value="RNaseH_sf"/>
</dbReference>
<keyword evidence="3" id="KW-1185">Reference proteome</keyword>
<evidence type="ECO:0000313" key="3">
    <source>
        <dbReference type="Proteomes" id="UP000887159"/>
    </source>
</evidence>
<dbReference type="GO" id="GO:0003676">
    <property type="term" value="F:nucleic acid binding"/>
    <property type="evidence" value="ECO:0007669"/>
    <property type="project" value="InterPro"/>
</dbReference>
<dbReference type="EMBL" id="BMAU01021076">
    <property type="protein sequence ID" value="GFX89728.1"/>
    <property type="molecule type" value="Genomic_DNA"/>
</dbReference>
<evidence type="ECO:0000313" key="2">
    <source>
        <dbReference type="EMBL" id="GFX89728.1"/>
    </source>
</evidence>
<reference evidence="2" key="1">
    <citation type="submission" date="2020-08" db="EMBL/GenBank/DDBJ databases">
        <title>Multicomponent nature underlies the extraordinary mechanical properties of spider dragline silk.</title>
        <authorList>
            <person name="Kono N."/>
            <person name="Nakamura H."/>
            <person name="Mori M."/>
            <person name="Yoshida Y."/>
            <person name="Ohtoshi R."/>
            <person name="Malay A.D."/>
            <person name="Moran D.A.P."/>
            <person name="Tomita M."/>
            <person name="Numata K."/>
            <person name="Arakawa K."/>
        </authorList>
    </citation>
    <scope>NUCLEOTIDE SEQUENCE</scope>
</reference>
<evidence type="ECO:0000259" key="1">
    <source>
        <dbReference type="Pfam" id="PF13358"/>
    </source>
</evidence>